<dbReference type="RefSeq" id="WP_152752524.1">
    <property type="nucleotide sequence ID" value="NZ_SPSE01000033.1"/>
</dbReference>
<proteinExistence type="predicted"/>
<evidence type="ECO:0000313" key="1">
    <source>
        <dbReference type="EMBL" id="MPQ62890.1"/>
    </source>
</evidence>
<sequence>MNSDIDKNEFDSEFSNVKYILESNIVFLTWKKSCCYDDYRNPTKFALKLLKKHSNSNFVVDARNGFEDEKGDAEWGFTFLLPAMSNTDCKNVVFIMNKVNEIEEEMDRWTKEFRKYFTVKKVKCYEDAVRLLYKELR</sequence>
<reference evidence="1 2" key="1">
    <citation type="journal article" date="2019" name="Lett. Appl. Microbiol.">
        <title>A case of 'blown pack' spoilage of vacuum-packaged pork likely associated with Clostridium estertheticum in Canada.</title>
        <authorList>
            <person name="Zhang P."/>
            <person name="Ward P."/>
            <person name="McMullen L.M."/>
            <person name="Yang X."/>
        </authorList>
    </citation>
    <scope>NUCLEOTIDE SEQUENCE [LARGE SCALE GENOMIC DNA]</scope>
    <source>
        <strain evidence="1 2">MA19</strain>
    </source>
</reference>
<dbReference type="AlphaFoldDB" id="A0A5N7IPK7"/>
<comment type="caution">
    <text evidence="1">The sequence shown here is derived from an EMBL/GenBank/DDBJ whole genome shotgun (WGS) entry which is preliminary data.</text>
</comment>
<evidence type="ECO:0000313" key="2">
    <source>
        <dbReference type="Proteomes" id="UP000342249"/>
    </source>
</evidence>
<gene>
    <name evidence="1" type="ORF">E4V82_12325</name>
</gene>
<name>A0A5N7IPK7_9CLOT</name>
<dbReference type="Proteomes" id="UP000342249">
    <property type="component" value="Unassembled WGS sequence"/>
</dbReference>
<accession>A0A5N7IPK7</accession>
<dbReference type="EMBL" id="SPSF01000032">
    <property type="protein sequence ID" value="MPQ62890.1"/>
    <property type="molecule type" value="Genomic_DNA"/>
</dbReference>
<organism evidence="1 2">
    <name type="scientific">Clostridium estertheticum</name>
    <dbReference type="NCBI Taxonomy" id="238834"/>
    <lineage>
        <taxon>Bacteria</taxon>
        <taxon>Bacillati</taxon>
        <taxon>Bacillota</taxon>
        <taxon>Clostridia</taxon>
        <taxon>Eubacteriales</taxon>
        <taxon>Clostridiaceae</taxon>
        <taxon>Clostridium</taxon>
    </lineage>
</organism>
<protein>
    <submittedName>
        <fullName evidence="1">Uncharacterized protein</fullName>
    </submittedName>
</protein>